<keyword evidence="13" id="KW-1185">Reference proteome</keyword>
<dbReference type="GO" id="GO:0043161">
    <property type="term" value="P:proteasome-mediated ubiquitin-dependent protein catabolic process"/>
    <property type="evidence" value="ECO:0007669"/>
    <property type="project" value="TreeGrafter"/>
</dbReference>
<evidence type="ECO:0000313" key="12">
    <source>
        <dbReference type="EMBL" id="KAF0974223.1"/>
    </source>
</evidence>
<evidence type="ECO:0000256" key="9">
    <source>
        <dbReference type="ARBA" id="ARBA00081109"/>
    </source>
</evidence>
<dbReference type="InterPro" id="IPR029071">
    <property type="entry name" value="Ubiquitin-like_domsf"/>
</dbReference>
<dbReference type="VEuPathDB" id="AmoebaDB:NfTy_075590"/>
<comment type="function">
    <text evidence="5">May be involved in the reorganization of actin cytoskeleton mediated by RND1, RND2 and RND3. Promotes RHOA activation mediated by GNA12 and GNA13.</text>
</comment>
<feature type="compositionally biased region" description="Polar residues" evidence="10">
    <location>
        <begin position="182"/>
        <end position="199"/>
    </location>
</feature>
<organism evidence="12 13">
    <name type="scientific">Naegleria fowleri</name>
    <name type="common">Brain eating amoeba</name>
    <dbReference type="NCBI Taxonomy" id="5763"/>
    <lineage>
        <taxon>Eukaryota</taxon>
        <taxon>Discoba</taxon>
        <taxon>Heterolobosea</taxon>
        <taxon>Tetramitia</taxon>
        <taxon>Eutetramitia</taxon>
        <taxon>Vahlkampfiidae</taxon>
        <taxon>Naegleria</taxon>
    </lineage>
</organism>
<evidence type="ECO:0000256" key="3">
    <source>
        <dbReference type="ARBA" id="ARBA00023054"/>
    </source>
</evidence>
<name>A0A6A5B6S7_NAEFO</name>
<dbReference type="GeneID" id="68114051"/>
<feature type="region of interest" description="Disordered" evidence="10">
    <location>
        <begin position="90"/>
        <end position="127"/>
    </location>
</feature>
<comment type="subcellular location">
    <subcellularLocation>
        <location evidence="1">Cytoplasm</location>
        <location evidence="1">Cytoskeleton</location>
    </subcellularLocation>
</comment>
<evidence type="ECO:0000256" key="4">
    <source>
        <dbReference type="ARBA" id="ARBA00023212"/>
    </source>
</evidence>
<feature type="region of interest" description="Disordered" evidence="10">
    <location>
        <begin position="182"/>
        <end position="202"/>
    </location>
</feature>
<evidence type="ECO:0000256" key="6">
    <source>
        <dbReference type="ARBA" id="ARBA00062345"/>
    </source>
</evidence>
<sequence>MSSSSGFENGNGNLHHNNLIRKRSPNRNVGLNPSSLDNSNVSSSSSRPSSGSSEKMLFNKNNLQSQLMANNRKNLNSKILSKPSIIHNSVNSNLNGMGILPPRKSESKSRSNSPLKPVQVNEDEDIPERDDLTVTLLSRLKKLEQTCSEQKIILTSRESTIKDLQDVIHKQKIQIEKQSTNSWKTPEVPQVQSTVSPPQISDDEMGPHINMKLLEQRVQALNKMIDNEELVEVSKMNSNIKQLKQKPVSTVTFWKNGIVVDNGPFKPYKWQITKAFLTDILDGYFPYEFKEKHPDGVKLKIVDKTSEPFSKTEERSIGKSNYLKENNSNVVGLDYLKYVEENGPPNPPLDKESFLDLLPKQVIKNGKVIPVRDDIERVISGGNSKNETKTSDIVEIRDEENSLSQQSGSKDICTIKLRSSSGQQFMVYLSKHKTIRDLRQLLVPHLHLSSFRLKAIPNTFFDDETSTLETCKLYPKAILMILID</sequence>
<dbReference type="Pfam" id="PF08059">
    <property type="entry name" value="SEP"/>
    <property type="match status" value="1"/>
</dbReference>
<dbReference type="FunFam" id="3.30.420.210:FF:000003">
    <property type="entry name" value="UBX domain protein 11"/>
    <property type="match status" value="1"/>
</dbReference>
<keyword evidence="4" id="KW-0206">Cytoskeleton</keyword>
<dbReference type="Gene3D" id="3.30.420.210">
    <property type="entry name" value="SEP domain"/>
    <property type="match status" value="1"/>
</dbReference>
<dbReference type="SUPFAM" id="SSF54236">
    <property type="entry name" value="Ubiquitin-like"/>
    <property type="match status" value="1"/>
</dbReference>
<feature type="compositionally biased region" description="Low complexity" evidence="10">
    <location>
        <begin position="34"/>
        <end position="53"/>
    </location>
</feature>
<evidence type="ECO:0000256" key="8">
    <source>
        <dbReference type="ARBA" id="ARBA00075811"/>
    </source>
</evidence>
<gene>
    <name evidence="12" type="ORF">FDP41_006833</name>
</gene>
<dbReference type="SUPFAM" id="SSF102848">
    <property type="entry name" value="NSFL1 (p97 ATPase) cofactor p47, SEP domain"/>
    <property type="match status" value="1"/>
</dbReference>
<dbReference type="Gene3D" id="3.10.20.90">
    <property type="entry name" value="Phosphatidylinositol 3-kinase Catalytic Subunit, Chain A, domain 1"/>
    <property type="match status" value="1"/>
</dbReference>
<evidence type="ECO:0000256" key="7">
    <source>
        <dbReference type="ARBA" id="ARBA00073759"/>
    </source>
</evidence>
<dbReference type="InterPro" id="IPR012989">
    <property type="entry name" value="SEP_domain"/>
</dbReference>
<dbReference type="InterPro" id="IPR036241">
    <property type="entry name" value="NSFL1C_SEP_dom_sf"/>
</dbReference>
<proteinExistence type="predicted"/>
<evidence type="ECO:0000313" key="13">
    <source>
        <dbReference type="Proteomes" id="UP000444721"/>
    </source>
</evidence>
<evidence type="ECO:0000256" key="2">
    <source>
        <dbReference type="ARBA" id="ARBA00022490"/>
    </source>
</evidence>
<dbReference type="VEuPathDB" id="AmoebaDB:FDP41_006833"/>
<dbReference type="VEuPathDB" id="AmoebaDB:NF0044850"/>
<dbReference type="RefSeq" id="XP_044558936.1">
    <property type="nucleotide sequence ID" value="XM_044710511.1"/>
</dbReference>
<keyword evidence="3" id="KW-0175">Coiled coil</keyword>
<dbReference type="GO" id="GO:0043130">
    <property type="term" value="F:ubiquitin binding"/>
    <property type="evidence" value="ECO:0007669"/>
    <property type="project" value="TreeGrafter"/>
</dbReference>
<dbReference type="OrthoDB" id="25887at2759"/>
<reference evidence="12 13" key="1">
    <citation type="journal article" date="2019" name="Sci. Rep.">
        <title>Nanopore sequencing improves the draft genome of the human pathogenic amoeba Naegleria fowleri.</title>
        <authorList>
            <person name="Liechti N."/>
            <person name="Schurch N."/>
            <person name="Bruggmann R."/>
            <person name="Wittwer M."/>
        </authorList>
    </citation>
    <scope>NUCLEOTIDE SEQUENCE [LARGE SCALE GENOMIC DNA]</scope>
    <source>
        <strain evidence="12 13">ATCC 30894</strain>
    </source>
</reference>
<dbReference type="PROSITE" id="PS51399">
    <property type="entry name" value="SEP"/>
    <property type="match status" value="1"/>
</dbReference>
<dbReference type="VEuPathDB" id="AmoebaDB:NF0044860"/>
<evidence type="ECO:0000256" key="10">
    <source>
        <dbReference type="SAM" id="MobiDB-lite"/>
    </source>
</evidence>
<dbReference type="OMA" id="TFWKNGI"/>
<feature type="region of interest" description="Disordered" evidence="10">
    <location>
        <begin position="1"/>
        <end position="55"/>
    </location>
</feature>
<dbReference type="Proteomes" id="UP000444721">
    <property type="component" value="Unassembled WGS sequence"/>
</dbReference>
<dbReference type="GO" id="GO:0005856">
    <property type="term" value="C:cytoskeleton"/>
    <property type="evidence" value="ECO:0007669"/>
    <property type="project" value="UniProtKB-SubCell"/>
</dbReference>
<protein>
    <recommendedName>
        <fullName evidence="7">UBX domain-containing protein 11</fullName>
    </recommendedName>
    <alternativeName>
        <fullName evidence="9">Socius</fullName>
    </alternativeName>
    <alternativeName>
        <fullName evidence="8">UBX domain-containing protein 5</fullName>
    </alternativeName>
</protein>
<dbReference type="EMBL" id="VFQX01000053">
    <property type="protein sequence ID" value="KAF0974223.1"/>
    <property type="molecule type" value="Genomic_DNA"/>
</dbReference>
<dbReference type="AlphaFoldDB" id="A0A6A5B6S7"/>
<comment type="subunit">
    <text evidence="6">Interacts with GNA12, GNA13, RND1, RND2 and RND3.</text>
</comment>
<dbReference type="PANTHER" id="PTHR23333">
    <property type="entry name" value="UBX DOMAIN CONTAINING PROTEIN"/>
    <property type="match status" value="1"/>
</dbReference>
<keyword evidence="2" id="KW-0963">Cytoplasm</keyword>
<feature type="compositionally biased region" description="Low complexity" evidence="10">
    <location>
        <begin position="1"/>
        <end position="17"/>
    </location>
</feature>
<feature type="domain" description="SEP" evidence="11">
    <location>
        <begin position="246"/>
        <end position="310"/>
    </location>
</feature>
<dbReference type="PANTHER" id="PTHR23333:SF4">
    <property type="entry name" value="UBX DOMAIN-CONTAINING PROTEIN 11"/>
    <property type="match status" value="1"/>
</dbReference>
<comment type="caution">
    <text evidence="12">The sequence shown here is derived from an EMBL/GenBank/DDBJ whole genome shotgun (WGS) entry which is preliminary data.</text>
</comment>
<evidence type="ECO:0000259" key="11">
    <source>
        <dbReference type="PROSITE" id="PS51399"/>
    </source>
</evidence>
<evidence type="ECO:0000256" key="1">
    <source>
        <dbReference type="ARBA" id="ARBA00004245"/>
    </source>
</evidence>
<accession>A0A6A5B6S7</accession>
<evidence type="ECO:0000256" key="5">
    <source>
        <dbReference type="ARBA" id="ARBA00059434"/>
    </source>
</evidence>